<dbReference type="PANTHER" id="PTHR45649">
    <property type="entry name" value="AMINO-ACID PERMEASE BAT1"/>
    <property type="match status" value="1"/>
</dbReference>
<evidence type="ECO:0000256" key="3">
    <source>
        <dbReference type="ARBA" id="ARBA00022692"/>
    </source>
</evidence>
<accession>A0ABR2WMT6</accession>
<feature type="transmembrane region" description="Helical" evidence="6">
    <location>
        <begin position="178"/>
        <end position="199"/>
    </location>
</feature>
<evidence type="ECO:0000313" key="7">
    <source>
        <dbReference type="EMBL" id="KAK9762813.1"/>
    </source>
</evidence>
<dbReference type="EMBL" id="JASJQH010000824">
    <property type="protein sequence ID" value="KAK9762813.1"/>
    <property type="molecule type" value="Genomic_DNA"/>
</dbReference>
<protein>
    <submittedName>
        <fullName evidence="7">Polyamine transporter tpo5</fullName>
    </submittedName>
</protein>
<dbReference type="Proteomes" id="UP001479436">
    <property type="component" value="Unassembled WGS sequence"/>
</dbReference>
<keyword evidence="3 6" id="KW-0812">Transmembrane</keyword>
<reference evidence="7 8" key="1">
    <citation type="submission" date="2023-04" db="EMBL/GenBank/DDBJ databases">
        <title>Genome of Basidiobolus ranarum AG-B5.</title>
        <authorList>
            <person name="Stajich J.E."/>
            <person name="Carter-House D."/>
            <person name="Gryganskyi A."/>
        </authorList>
    </citation>
    <scope>NUCLEOTIDE SEQUENCE [LARGE SCALE GENOMIC DNA]</scope>
    <source>
        <strain evidence="7 8">AG-B5</strain>
    </source>
</reference>
<dbReference type="Gene3D" id="1.20.1740.10">
    <property type="entry name" value="Amino acid/polyamine transporter I"/>
    <property type="match status" value="1"/>
</dbReference>
<evidence type="ECO:0000313" key="8">
    <source>
        <dbReference type="Proteomes" id="UP001479436"/>
    </source>
</evidence>
<proteinExistence type="predicted"/>
<feature type="transmembrane region" description="Helical" evidence="6">
    <location>
        <begin position="49"/>
        <end position="69"/>
    </location>
</feature>
<keyword evidence="4 6" id="KW-1133">Transmembrane helix</keyword>
<organism evidence="7 8">
    <name type="scientific">Basidiobolus ranarum</name>
    <dbReference type="NCBI Taxonomy" id="34480"/>
    <lineage>
        <taxon>Eukaryota</taxon>
        <taxon>Fungi</taxon>
        <taxon>Fungi incertae sedis</taxon>
        <taxon>Zoopagomycota</taxon>
        <taxon>Entomophthoromycotina</taxon>
        <taxon>Basidiobolomycetes</taxon>
        <taxon>Basidiobolales</taxon>
        <taxon>Basidiobolaceae</taxon>
        <taxon>Basidiobolus</taxon>
    </lineage>
</organism>
<keyword evidence="2" id="KW-0813">Transport</keyword>
<feature type="transmembrane region" description="Helical" evidence="6">
    <location>
        <begin position="231"/>
        <end position="248"/>
    </location>
</feature>
<feature type="transmembrane region" description="Helical" evidence="6">
    <location>
        <begin position="17"/>
        <end position="37"/>
    </location>
</feature>
<dbReference type="Pfam" id="PF13520">
    <property type="entry name" value="AA_permease_2"/>
    <property type="match status" value="1"/>
</dbReference>
<feature type="transmembrane region" description="Helical" evidence="6">
    <location>
        <begin position="296"/>
        <end position="315"/>
    </location>
</feature>
<feature type="transmembrane region" description="Helical" evidence="6">
    <location>
        <begin position="128"/>
        <end position="148"/>
    </location>
</feature>
<name>A0ABR2WMT6_9FUNG</name>
<evidence type="ECO:0000256" key="1">
    <source>
        <dbReference type="ARBA" id="ARBA00004141"/>
    </source>
</evidence>
<evidence type="ECO:0000256" key="2">
    <source>
        <dbReference type="ARBA" id="ARBA00022448"/>
    </source>
</evidence>
<evidence type="ECO:0000256" key="4">
    <source>
        <dbReference type="ARBA" id="ARBA00022989"/>
    </source>
</evidence>
<keyword evidence="5 6" id="KW-0472">Membrane</keyword>
<sequence length="325" mass="35240">MISSCVSIGTGWEPTSGIILVIYFTLLLIHGVLNVYAIKIVNIFNTVSVWWHIFGTIIIIITVVSTTKTRQPASFVFTHYANYTGWENAGYTFLLGLLMSQFTMTGYDASAHMTEETKKAEIGGPVGIVMSIVVSFVVGWAFLIGITFCIQDYDGVIGSKTGVALAQIFLDSAGNTGAILLLIIIIGAQFFCGMASVTANSRMVYAFSRDNALPYSNLWHQTSGESGIPRNAIYLCIVLSGILGLPSLGSSTAFTAVTSIATIGLSISYGIPIFFRITTSRNTFEQGPFNLGRASLVIGWVACIWITFITYSSYYQVVALLPRKI</sequence>
<dbReference type="PANTHER" id="PTHR45649:SF26">
    <property type="entry name" value="OS04G0435100 PROTEIN"/>
    <property type="match status" value="1"/>
</dbReference>
<keyword evidence="8" id="KW-1185">Reference proteome</keyword>
<feature type="transmembrane region" description="Helical" evidence="6">
    <location>
        <begin position="254"/>
        <end position="275"/>
    </location>
</feature>
<dbReference type="InterPro" id="IPR002293">
    <property type="entry name" value="AA/rel_permease1"/>
</dbReference>
<evidence type="ECO:0000256" key="5">
    <source>
        <dbReference type="ARBA" id="ARBA00023136"/>
    </source>
</evidence>
<comment type="subcellular location">
    <subcellularLocation>
        <location evidence="1">Membrane</location>
        <topology evidence="1">Multi-pass membrane protein</topology>
    </subcellularLocation>
</comment>
<gene>
    <name evidence="7" type="primary">TPO5</name>
    <name evidence="7" type="ORF">K7432_011099</name>
</gene>
<comment type="caution">
    <text evidence="7">The sequence shown here is derived from an EMBL/GenBank/DDBJ whole genome shotgun (WGS) entry which is preliminary data.</text>
</comment>
<evidence type="ECO:0000256" key="6">
    <source>
        <dbReference type="SAM" id="Phobius"/>
    </source>
</evidence>